<dbReference type="RefSeq" id="WP_119988622.1">
    <property type="nucleotide sequence ID" value="NZ_CP032489.1"/>
</dbReference>
<dbReference type="Proteomes" id="UP000266118">
    <property type="component" value="Chromosome"/>
</dbReference>
<sequence>MAYLTLNDLTTHIYLEIINEIIRNDATIATKAINAAMGEVKSYLNRFDLVALFGTDTDAPTYNDEYLNSIVKDVACWHILKLANPNIDMAVFRSAYEDAIKFLINIQKGLVDPEYPPKPDTTDNGFDESGTVGWSSNPKRSNYY</sequence>
<dbReference type="EMBL" id="CP032489">
    <property type="protein sequence ID" value="AYD48210.1"/>
    <property type="molecule type" value="Genomic_DNA"/>
</dbReference>
<accession>A0A386HRW7</accession>
<dbReference type="AlphaFoldDB" id="A0A386HRW7"/>
<dbReference type="InterPro" id="IPR009752">
    <property type="entry name" value="Phage_Mu_GpJ"/>
</dbReference>
<keyword evidence="3" id="KW-1185">Reference proteome</keyword>
<feature type="compositionally biased region" description="Polar residues" evidence="1">
    <location>
        <begin position="132"/>
        <end position="144"/>
    </location>
</feature>
<dbReference type="OrthoDB" id="881590at2"/>
<protein>
    <submittedName>
        <fullName evidence="2">DUF1320 domain-containing protein</fullName>
    </submittedName>
</protein>
<evidence type="ECO:0000313" key="3">
    <source>
        <dbReference type="Proteomes" id="UP000266118"/>
    </source>
</evidence>
<evidence type="ECO:0000256" key="1">
    <source>
        <dbReference type="SAM" id="MobiDB-lite"/>
    </source>
</evidence>
<evidence type="ECO:0000313" key="2">
    <source>
        <dbReference type="EMBL" id="AYD48210.1"/>
    </source>
</evidence>
<dbReference type="KEGG" id="ark:D6B99_11740"/>
<proteinExistence type="predicted"/>
<name>A0A386HRW7_9BACT</name>
<organism evidence="2 3">
    <name type="scientific">Arachidicoccus soli</name>
    <dbReference type="NCBI Taxonomy" id="2341117"/>
    <lineage>
        <taxon>Bacteria</taxon>
        <taxon>Pseudomonadati</taxon>
        <taxon>Bacteroidota</taxon>
        <taxon>Chitinophagia</taxon>
        <taxon>Chitinophagales</taxon>
        <taxon>Chitinophagaceae</taxon>
        <taxon>Arachidicoccus</taxon>
    </lineage>
</organism>
<reference evidence="2 3" key="1">
    <citation type="submission" date="2018-09" db="EMBL/GenBank/DDBJ databases">
        <title>Arachidicoccus sp. nov., a bacterium isolated from soil.</title>
        <authorList>
            <person name="Weon H.-Y."/>
            <person name="Kwon S.-W."/>
            <person name="Lee S.A."/>
        </authorList>
    </citation>
    <scope>NUCLEOTIDE SEQUENCE [LARGE SCALE GENOMIC DNA]</scope>
    <source>
        <strain evidence="2 3">KIS59-12</strain>
    </source>
</reference>
<feature type="region of interest" description="Disordered" evidence="1">
    <location>
        <begin position="114"/>
        <end position="144"/>
    </location>
</feature>
<dbReference type="Pfam" id="PF07030">
    <property type="entry name" value="Phage_Mu_Gp36"/>
    <property type="match status" value="1"/>
</dbReference>
<gene>
    <name evidence="2" type="ORF">D6B99_11740</name>
</gene>